<dbReference type="InterPro" id="IPR036388">
    <property type="entry name" value="WH-like_DNA-bd_sf"/>
</dbReference>
<dbReference type="SMART" id="SM01128">
    <property type="entry name" value="DDRGK"/>
    <property type="match status" value="1"/>
</dbReference>
<evidence type="ECO:0000256" key="6">
    <source>
        <dbReference type="ARBA" id="ARBA00022824"/>
    </source>
</evidence>
<dbReference type="KEGG" id="aplc:110982522"/>
<evidence type="ECO:0000256" key="7">
    <source>
        <dbReference type="ARBA" id="ARBA00022989"/>
    </source>
</evidence>
<evidence type="ECO:0000256" key="4">
    <source>
        <dbReference type="ARBA" id="ARBA00022692"/>
    </source>
</evidence>
<dbReference type="InterPro" id="IPR019153">
    <property type="entry name" value="DDRGK_dom-contain"/>
</dbReference>
<keyword evidence="11" id="KW-1185">Reference proteome</keyword>
<dbReference type="OrthoDB" id="2285710at2759"/>
<dbReference type="Pfam" id="PF09756">
    <property type="entry name" value="DDRGK"/>
    <property type="match status" value="1"/>
</dbReference>
<dbReference type="RefSeq" id="XP_022096674.1">
    <property type="nucleotide sequence ID" value="XM_022240982.1"/>
</dbReference>
<proteinExistence type="inferred from homology"/>
<evidence type="ECO:0000313" key="11">
    <source>
        <dbReference type="Proteomes" id="UP000694845"/>
    </source>
</evidence>
<protein>
    <recommendedName>
        <fullName evidence="3">DDRGK domain-containing protein 1</fullName>
    </recommendedName>
</protein>
<dbReference type="FunFam" id="1.10.10.10:FF:000143">
    <property type="entry name" value="DDRGK domain-containing protein 1"/>
    <property type="match status" value="1"/>
</dbReference>
<feature type="coiled-coil region" evidence="9">
    <location>
        <begin position="126"/>
        <end position="201"/>
    </location>
</feature>
<dbReference type="Gene3D" id="1.10.10.10">
    <property type="entry name" value="Winged helix-like DNA-binding domain superfamily/Winged helix DNA-binding domain"/>
    <property type="match status" value="1"/>
</dbReference>
<accession>A0A8B7YTQ4</accession>
<comment type="subcellular location">
    <subcellularLocation>
        <location evidence="1">Endoplasmic reticulum membrane</location>
        <topology evidence="1">Single-pass membrane protein</topology>
    </subcellularLocation>
</comment>
<evidence type="ECO:0000256" key="9">
    <source>
        <dbReference type="SAM" id="Coils"/>
    </source>
</evidence>
<dbReference type="AlphaFoldDB" id="A0A8B7YTQ4"/>
<evidence type="ECO:0000256" key="8">
    <source>
        <dbReference type="ARBA" id="ARBA00023136"/>
    </source>
</evidence>
<dbReference type="PANTHER" id="PTHR48176:SF1">
    <property type="entry name" value="DDRGK DOMAIN-CONTAINING PROTEIN 1"/>
    <property type="match status" value="1"/>
</dbReference>
<evidence type="ECO:0000313" key="12">
    <source>
        <dbReference type="RefSeq" id="XP_022096674.1"/>
    </source>
</evidence>
<gene>
    <name evidence="12" type="primary">LOC110982522</name>
</gene>
<dbReference type="PANTHER" id="PTHR48176">
    <property type="entry name" value="DDRGK DOMAIN-CONTAINING PROTEIN 1"/>
    <property type="match status" value="1"/>
</dbReference>
<organism evidence="11 12">
    <name type="scientific">Acanthaster planci</name>
    <name type="common">Crown-of-thorns starfish</name>
    <dbReference type="NCBI Taxonomy" id="133434"/>
    <lineage>
        <taxon>Eukaryota</taxon>
        <taxon>Metazoa</taxon>
        <taxon>Echinodermata</taxon>
        <taxon>Eleutherozoa</taxon>
        <taxon>Asterozoa</taxon>
        <taxon>Asteroidea</taxon>
        <taxon>Valvatacea</taxon>
        <taxon>Valvatida</taxon>
        <taxon>Acanthasteridae</taxon>
        <taxon>Acanthaster</taxon>
    </lineage>
</organism>
<dbReference type="InterPro" id="IPR050899">
    <property type="entry name" value="DDRGK_domain-containing"/>
</dbReference>
<evidence type="ECO:0000256" key="1">
    <source>
        <dbReference type="ARBA" id="ARBA00004389"/>
    </source>
</evidence>
<keyword evidence="4 10" id="KW-0812">Transmembrane</keyword>
<comment type="similarity">
    <text evidence="2">Belongs to the DDRGK1 family.</text>
</comment>
<keyword evidence="5" id="KW-0833">Ubl conjugation pathway</keyword>
<dbReference type="GO" id="GO:0044389">
    <property type="term" value="F:ubiquitin-like protein ligase binding"/>
    <property type="evidence" value="ECO:0007669"/>
    <property type="project" value="TreeGrafter"/>
</dbReference>
<evidence type="ECO:0000256" key="3">
    <source>
        <dbReference type="ARBA" id="ARBA00018218"/>
    </source>
</evidence>
<dbReference type="GeneID" id="110982522"/>
<dbReference type="GO" id="GO:0005789">
    <property type="term" value="C:endoplasmic reticulum membrane"/>
    <property type="evidence" value="ECO:0007669"/>
    <property type="project" value="UniProtKB-SubCell"/>
</dbReference>
<keyword evidence="8 10" id="KW-0472">Membrane</keyword>
<feature type="transmembrane region" description="Helical" evidence="10">
    <location>
        <begin position="23"/>
        <end position="46"/>
    </location>
</feature>
<reference evidence="12" key="1">
    <citation type="submission" date="2025-08" db="UniProtKB">
        <authorList>
            <consortium name="RefSeq"/>
        </authorList>
    </citation>
    <scope>IDENTIFICATION</scope>
</reference>
<keyword evidence="7 10" id="KW-1133">Transmembrane helix</keyword>
<dbReference type="SUPFAM" id="SSF46785">
    <property type="entry name" value="Winged helix' DNA-binding domain"/>
    <property type="match status" value="1"/>
</dbReference>
<evidence type="ECO:0000256" key="2">
    <source>
        <dbReference type="ARBA" id="ARBA00009829"/>
    </source>
</evidence>
<evidence type="ECO:0000256" key="10">
    <source>
        <dbReference type="SAM" id="Phobius"/>
    </source>
</evidence>
<evidence type="ECO:0000256" key="5">
    <source>
        <dbReference type="ARBA" id="ARBA00022786"/>
    </source>
</evidence>
<dbReference type="InterPro" id="IPR036390">
    <property type="entry name" value="WH_DNA-bd_sf"/>
</dbReference>
<keyword evidence="9" id="KW-0175">Coiled coil</keyword>
<keyword evidence="6" id="KW-0256">Endoplasmic reticulum</keyword>
<dbReference type="Proteomes" id="UP000694845">
    <property type="component" value="Unplaced"/>
</dbReference>
<dbReference type="CTD" id="65992"/>
<sequence>MTNEHSKMDGNDRNVHLSAQTEFVIPAILAALSVLAFVIGSIIYVVSKLNHGKRGAADRHSHGHEVQAIPREEDDLVVGAHVMPVRRARAARNRMMRQAVRQELEDGEQQAEEFDYGTGLPKKIGAKKARKLEMKAEKQAQREQELAEREDRKRQQEIIDVQRQQEAEKEKQEQRLRDEEAAKMKEELERQEEEAYLLLKKGFEVHEEGFGEILTESESQNLLQEFINYITENKVVLLEDLGAEFNMKTQEAIHRVQDLQDQGFLTGVIDDRGKFIFISQGELEGIAKFMHQRGRVSISDLAEASNMLVSLNTTVSSTTREINRE</sequence>
<name>A0A8B7YTQ4_ACAPL</name>